<evidence type="ECO:0000313" key="2">
    <source>
        <dbReference type="EMBL" id="MBI3539361.1"/>
    </source>
</evidence>
<dbReference type="PANTHER" id="PTHR12526">
    <property type="entry name" value="GLYCOSYLTRANSFERASE"/>
    <property type="match status" value="1"/>
</dbReference>
<evidence type="ECO:0000259" key="1">
    <source>
        <dbReference type="Pfam" id="PF00534"/>
    </source>
</evidence>
<protein>
    <submittedName>
        <fullName evidence="2">Glycosyltransferase family 4 protein</fullName>
    </submittedName>
</protein>
<feature type="domain" description="Glycosyl transferase family 1" evidence="1">
    <location>
        <begin position="118"/>
        <end position="264"/>
    </location>
</feature>
<dbReference type="AlphaFoldDB" id="A0A9D6QJN8"/>
<dbReference type="EMBL" id="JACQAY010000110">
    <property type="protein sequence ID" value="MBI3539361.1"/>
    <property type="molecule type" value="Genomic_DNA"/>
</dbReference>
<accession>A0A9D6QJN8</accession>
<dbReference type="Gene3D" id="3.40.50.2000">
    <property type="entry name" value="Glycogen Phosphorylase B"/>
    <property type="match status" value="3"/>
</dbReference>
<evidence type="ECO:0000313" key="3">
    <source>
        <dbReference type="Proteomes" id="UP000807850"/>
    </source>
</evidence>
<comment type="caution">
    <text evidence="2">The sequence shown here is derived from an EMBL/GenBank/DDBJ whole genome shotgun (WGS) entry which is preliminary data.</text>
</comment>
<dbReference type="InterPro" id="IPR001296">
    <property type="entry name" value="Glyco_trans_1"/>
</dbReference>
<dbReference type="SUPFAM" id="SSF53756">
    <property type="entry name" value="UDP-Glycosyltransferase/glycogen phosphorylase"/>
    <property type="match status" value="1"/>
</dbReference>
<organism evidence="2 3">
    <name type="scientific">Eiseniibacteriota bacterium</name>
    <dbReference type="NCBI Taxonomy" id="2212470"/>
    <lineage>
        <taxon>Bacteria</taxon>
        <taxon>Candidatus Eiseniibacteriota</taxon>
    </lineage>
</organism>
<dbReference type="Pfam" id="PF00534">
    <property type="entry name" value="Glycos_transf_1"/>
    <property type="match status" value="1"/>
</dbReference>
<name>A0A9D6QJN8_UNCEI</name>
<dbReference type="Proteomes" id="UP000807850">
    <property type="component" value="Unassembled WGS sequence"/>
</dbReference>
<gene>
    <name evidence="2" type="ORF">HY076_03710</name>
</gene>
<dbReference type="GO" id="GO:0016757">
    <property type="term" value="F:glycosyltransferase activity"/>
    <property type="evidence" value="ECO:0007669"/>
    <property type="project" value="InterPro"/>
</dbReference>
<sequence length="288" mass="30805">MNLAFLIGHFPPGAFGGAELQAEGWARRLAARHRITVITRRDPPSQPAIERRDGFDVVRLPVSRVPLARTKSDAVRAGLLDALAEAAPAVRAAVVAKLDVVPNGIDLPDAVAPPGGRVLTVGRLIPEKGMDVVIDAVAGLQGQLTVAGAGPERERLEARARRHGLEARFEGFVDRERLATLLREAWVVVLAARRGEGLPNAVLEAFAEGRPVIGTPIAGVRDLIVDGVNGLIVPPGDPHALRDALARLSHERGLAERMGRAARETAAAYAWPRVVPRLEAALERWAAR</sequence>
<dbReference type="PANTHER" id="PTHR12526:SF636">
    <property type="entry name" value="BLL3647 PROTEIN"/>
    <property type="match status" value="1"/>
</dbReference>
<proteinExistence type="predicted"/>
<reference evidence="2" key="1">
    <citation type="submission" date="2020-07" db="EMBL/GenBank/DDBJ databases">
        <title>Huge and variable diversity of episymbiotic CPR bacteria and DPANN archaea in groundwater ecosystems.</title>
        <authorList>
            <person name="He C.Y."/>
            <person name="Keren R."/>
            <person name="Whittaker M."/>
            <person name="Farag I.F."/>
            <person name="Doudna J."/>
            <person name="Cate J.H.D."/>
            <person name="Banfield J.F."/>
        </authorList>
    </citation>
    <scope>NUCLEOTIDE SEQUENCE</scope>
    <source>
        <strain evidence="2">NC_groundwater_928_Pr1_S-0.2um_72_17</strain>
    </source>
</reference>
<dbReference type="CDD" id="cd03801">
    <property type="entry name" value="GT4_PimA-like"/>
    <property type="match status" value="1"/>
</dbReference>